<keyword evidence="2" id="KW-0238">DNA-binding</keyword>
<dbReference type="PANTHER" id="PTHR43280">
    <property type="entry name" value="ARAC-FAMILY TRANSCRIPTIONAL REGULATOR"/>
    <property type="match status" value="1"/>
</dbReference>
<dbReference type="Pfam" id="PF02311">
    <property type="entry name" value="AraC_binding"/>
    <property type="match status" value="1"/>
</dbReference>
<evidence type="ECO:0000256" key="3">
    <source>
        <dbReference type="ARBA" id="ARBA00023163"/>
    </source>
</evidence>
<dbReference type="SMART" id="SM00342">
    <property type="entry name" value="HTH_ARAC"/>
    <property type="match status" value="1"/>
</dbReference>
<dbReference type="AlphaFoldDB" id="A0A645DP25"/>
<dbReference type="InterPro" id="IPR003313">
    <property type="entry name" value="AraC-bd"/>
</dbReference>
<dbReference type="PROSITE" id="PS01124">
    <property type="entry name" value="HTH_ARAC_FAMILY_2"/>
    <property type="match status" value="1"/>
</dbReference>
<dbReference type="EMBL" id="VSSQ01038149">
    <property type="protein sequence ID" value="MPM91031.1"/>
    <property type="molecule type" value="Genomic_DNA"/>
</dbReference>
<dbReference type="InterPro" id="IPR018060">
    <property type="entry name" value="HTH_AraC"/>
</dbReference>
<gene>
    <name evidence="5" type="primary">rhaS_106</name>
    <name evidence="5" type="ORF">SDC9_138156</name>
</gene>
<proteinExistence type="predicted"/>
<evidence type="ECO:0000256" key="2">
    <source>
        <dbReference type="ARBA" id="ARBA00023125"/>
    </source>
</evidence>
<name>A0A645DP25_9ZZZZ</name>
<dbReference type="Gene3D" id="2.60.120.10">
    <property type="entry name" value="Jelly Rolls"/>
    <property type="match status" value="1"/>
</dbReference>
<dbReference type="GO" id="GO:0043565">
    <property type="term" value="F:sequence-specific DNA binding"/>
    <property type="evidence" value="ECO:0007669"/>
    <property type="project" value="InterPro"/>
</dbReference>
<dbReference type="SUPFAM" id="SSF51215">
    <property type="entry name" value="Regulatory protein AraC"/>
    <property type="match status" value="1"/>
</dbReference>
<dbReference type="SUPFAM" id="SSF46689">
    <property type="entry name" value="Homeodomain-like"/>
    <property type="match status" value="2"/>
</dbReference>
<organism evidence="5">
    <name type="scientific">bioreactor metagenome</name>
    <dbReference type="NCBI Taxonomy" id="1076179"/>
    <lineage>
        <taxon>unclassified sequences</taxon>
        <taxon>metagenomes</taxon>
        <taxon>ecological metagenomes</taxon>
    </lineage>
</organism>
<accession>A0A645DP25</accession>
<evidence type="ECO:0000313" key="5">
    <source>
        <dbReference type="EMBL" id="MPM91031.1"/>
    </source>
</evidence>
<dbReference type="InterPro" id="IPR037923">
    <property type="entry name" value="HTH-like"/>
</dbReference>
<protein>
    <submittedName>
        <fullName evidence="5">HTH-type transcriptional activator RhaS</fullName>
    </submittedName>
</protein>
<keyword evidence="1" id="KW-0805">Transcription regulation</keyword>
<keyword evidence="3" id="KW-0804">Transcription</keyword>
<comment type="caution">
    <text evidence="5">The sequence shown here is derived from an EMBL/GenBank/DDBJ whole genome shotgun (WGS) entry which is preliminary data.</text>
</comment>
<dbReference type="Pfam" id="PF12833">
    <property type="entry name" value="HTH_18"/>
    <property type="match status" value="1"/>
</dbReference>
<evidence type="ECO:0000256" key="1">
    <source>
        <dbReference type="ARBA" id="ARBA00023015"/>
    </source>
</evidence>
<sequence>MRKNRDNLTRWTMNRHDIEAFSYEECYKDSTPTHFHTDFYEIYLFRAGDVIYNIHMQQYSLNPGDMLLIPPNVMHWPIIRNSTQPYKRMFLWINEQYLRLMSSSDTDLAACFSAEMYGYVVHLSSQSFNDISFMIDQLIEVNQQQEYGADLRRNALFLLIMLKINDACRNKQGAKAPVPLQSQRIHQVTEYINDHMYDPQLSLDSLADIFYVSKSTLSKSFMHHMGVSLHQYMIKRRMYGAHQMLSSSELPIKVAAQVGYADYSAFYRAFQKEFGYSPKLARKFDPYLEKKDSYK</sequence>
<dbReference type="Gene3D" id="1.10.10.60">
    <property type="entry name" value="Homeodomain-like"/>
    <property type="match status" value="2"/>
</dbReference>
<evidence type="ECO:0000259" key="4">
    <source>
        <dbReference type="PROSITE" id="PS01124"/>
    </source>
</evidence>
<dbReference type="InterPro" id="IPR014710">
    <property type="entry name" value="RmlC-like_jellyroll"/>
</dbReference>
<reference evidence="5" key="1">
    <citation type="submission" date="2019-08" db="EMBL/GenBank/DDBJ databases">
        <authorList>
            <person name="Kucharzyk K."/>
            <person name="Murdoch R.W."/>
            <person name="Higgins S."/>
            <person name="Loffler F."/>
        </authorList>
    </citation>
    <scope>NUCLEOTIDE SEQUENCE</scope>
</reference>
<dbReference type="InterPro" id="IPR009057">
    <property type="entry name" value="Homeodomain-like_sf"/>
</dbReference>
<dbReference type="PANTHER" id="PTHR43280:SF2">
    <property type="entry name" value="HTH-TYPE TRANSCRIPTIONAL REGULATOR EXSA"/>
    <property type="match status" value="1"/>
</dbReference>
<dbReference type="GO" id="GO:0003700">
    <property type="term" value="F:DNA-binding transcription factor activity"/>
    <property type="evidence" value="ECO:0007669"/>
    <property type="project" value="InterPro"/>
</dbReference>
<feature type="domain" description="HTH araC/xylS-type" evidence="4">
    <location>
        <begin position="186"/>
        <end position="284"/>
    </location>
</feature>